<evidence type="ECO:0000313" key="2">
    <source>
        <dbReference type="EMBL" id="KIJ15485.1"/>
    </source>
</evidence>
<protein>
    <recommendedName>
        <fullName evidence="4">Copper transporter</fullName>
    </recommendedName>
</protein>
<accession>A0A0C9TID3</accession>
<keyword evidence="1" id="KW-0472">Membrane</keyword>
<evidence type="ECO:0000313" key="3">
    <source>
        <dbReference type="Proteomes" id="UP000053647"/>
    </source>
</evidence>
<dbReference type="OrthoDB" id="2985014at2759"/>
<organism evidence="2 3">
    <name type="scientific">Paxillus involutus ATCC 200175</name>
    <dbReference type="NCBI Taxonomy" id="664439"/>
    <lineage>
        <taxon>Eukaryota</taxon>
        <taxon>Fungi</taxon>
        <taxon>Dikarya</taxon>
        <taxon>Basidiomycota</taxon>
        <taxon>Agaricomycotina</taxon>
        <taxon>Agaricomycetes</taxon>
        <taxon>Agaricomycetidae</taxon>
        <taxon>Boletales</taxon>
        <taxon>Paxilineae</taxon>
        <taxon>Paxillaceae</taxon>
        <taxon>Paxillus</taxon>
    </lineage>
</organism>
<sequence>MGSYIWKANWSPEYHQSMIIALCSLVLSTFLGLIMRQILIHENKQMDRLEVGADAGSERERVEEAARLECITFEEAMRRRKSFRYLY</sequence>
<dbReference type="HOGENOM" id="CLU_191654_0_0_1"/>
<reference evidence="2 3" key="1">
    <citation type="submission" date="2014-06" db="EMBL/GenBank/DDBJ databases">
        <authorList>
            <consortium name="DOE Joint Genome Institute"/>
            <person name="Kuo A."/>
            <person name="Kohler A."/>
            <person name="Nagy L.G."/>
            <person name="Floudas D."/>
            <person name="Copeland A."/>
            <person name="Barry K.W."/>
            <person name="Cichocki N."/>
            <person name="Veneault-Fourrey C."/>
            <person name="LaButti K."/>
            <person name="Lindquist E.A."/>
            <person name="Lipzen A."/>
            <person name="Lundell T."/>
            <person name="Morin E."/>
            <person name="Murat C."/>
            <person name="Sun H."/>
            <person name="Tunlid A."/>
            <person name="Henrissat B."/>
            <person name="Grigoriev I.V."/>
            <person name="Hibbett D.S."/>
            <person name="Martin F."/>
            <person name="Nordberg H.P."/>
            <person name="Cantor M.N."/>
            <person name="Hua S.X."/>
        </authorList>
    </citation>
    <scope>NUCLEOTIDE SEQUENCE [LARGE SCALE GENOMIC DNA]</scope>
    <source>
        <strain evidence="2 3">ATCC 200175</strain>
    </source>
</reference>
<keyword evidence="3" id="KW-1185">Reference proteome</keyword>
<evidence type="ECO:0000256" key="1">
    <source>
        <dbReference type="SAM" id="Phobius"/>
    </source>
</evidence>
<feature type="transmembrane region" description="Helical" evidence="1">
    <location>
        <begin position="18"/>
        <end position="39"/>
    </location>
</feature>
<keyword evidence="1" id="KW-0812">Transmembrane</keyword>
<proteinExistence type="predicted"/>
<dbReference type="Proteomes" id="UP000053647">
    <property type="component" value="Unassembled WGS sequence"/>
</dbReference>
<keyword evidence="1" id="KW-1133">Transmembrane helix</keyword>
<gene>
    <name evidence="2" type="ORF">PAXINDRAFT_77303</name>
</gene>
<dbReference type="EMBL" id="KN819336">
    <property type="protein sequence ID" value="KIJ15485.1"/>
    <property type="molecule type" value="Genomic_DNA"/>
</dbReference>
<name>A0A0C9TID3_PAXIN</name>
<dbReference type="AlphaFoldDB" id="A0A0C9TID3"/>
<evidence type="ECO:0008006" key="4">
    <source>
        <dbReference type="Google" id="ProtNLM"/>
    </source>
</evidence>
<reference evidence="3" key="2">
    <citation type="submission" date="2015-01" db="EMBL/GenBank/DDBJ databases">
        <title>Evolutionary Origins and Diversification of the Mycorrhizal Mutualists.</title>
        <authorList>
            <consortium name="DOE Joint Genome Institute"/>
            <consortium name="Mycorrhizal Genomics Consortium"/>
            <person name="Kohler A."/>
            <person name="Kuo A."/>
            <person name="Nagy L.G."/>
            <person name="Floudas D."/>
            <person name="Copeland A."/>
            <person name="Barry K.W."/>
            <person name="Cichocki N."/>
            <person name="Veneault-Fourrey C."/>
            <person name="LaButti K."/>
            <person name="Lindquist E.A."/>
            <person name="Lipzen A."/>
            <person name="Lundell T."/>
            <person name="Morin E."/>
            <person name="Murat C."/>
            <person name="Riley R."/>
            <person name="Ohm R."/>
            <person name="Sun H."/>
            <person name="Tunlid A."/>
            <person name="Henrissat B."/>
            <person name="Grigoriev I.V."/>
            <person name="Hibbett D.S."/>
            <person name="Martin F."/>
        </authorList>
    </citation>
    <scope>NUCLEOTIDE SEQUENCE [LARGE SCALE GENOMIC DNA]</scope>
    <source>
        <strain evidence="3">ATCC 200175</strain>
    </source>
</reference>